<feature type="domain" description="Nephrocystin 3-like N-terminal" evidence="2">
    <location>
        <begin position="149"/>
        <end position="322"/>
    </location>
</feature>
<protein>
    <recommendedName>
        <fullName evidence="2">Nephrocystin 3-like N-terminal domain-containing protein</fullName>
    </recommendedName>
</protein>
<dbReference type="AlphaFoldDB" id="A0A420ME82"/>
<name>A0A420ME82_FUSOX</name>
<evidence type="ECO:0000256" key="1">
    <source>
        <dbReference type="ARBA" id="ARBA00022737"/>
    </source>
</evidence>
<evidence type="ECO:0000313" key="4">
    <source>
        <dbReference type="Proteomes" id="UP000285084"/>
    </source>
</evidence>
<organism evidence="3 4">
    <name type="scientific">Fusarium oxysporum</name>
    <name type="common">Fusarium vascular wilt</name>
    <dbReference type="NCBI Taxonomy" id="5507"/>
    <lineage>
        <taxon>Eukaryota</taxon>
        <taxon>Fungi</taxon>
        <taxon>Dikarya</taxon>
        <taxon>Ascomycota</taxon>
        <taxon>Pezizomycotina</taxon>
        <taxon>Sordariomycetes</taxon>
        <taxon>Hypocreomycetidae</taxon>
        <taxon>Hypocreales</taxon>
        <taxon>Nectriaceae</taxon>
        <taxon>Fusarium</taxon>
        <taxon>Fusarium oxysporum species complex</taxon>
    </lineage>
</organism>
<reference evidence="3 4" key="1">
    <citation type="journal article" date="2018" name="Sci. Rep.">
        <title>Characterisation of pathogen-specific regions and novel effector candidates in Fusarium oxysporum f. sp. cepae.</title>
        <authorList>
            <person name="Armitage A.D."/>
            <person name="Taylor A."/>
            <person name="Sobczyk M.K."/>
            <person name="Baxter L."/>
            <person name="Greenfield B.P."/>
            <person name="Bates H.J."/>
            <person name="Wilson F."/>
            <person name="Jackson A.C."/>
            <person name="Ott S."/>
            <person name="Harrison R.J."/>
            <person name="Clarkson J.P."/>
        </authorList>
    </citation>
    <scope>NUCLEOTIDE SEQUENCE [LARGE SCALE GENOMIC DNA]</scope>
    <source>
        <strain evidence="3 4">Fo_A13</strain>
    </source>
</reference>
<dbReference type="InterPro" id="IPR056884">
    <property type="entry name" value="NPHP3-like_N"/>
</dbReference>
<accession>A0A420ME82</accession>
<proteinExistence type="predicted"/>
<dbReference type="PANTHER" id="PTHR10039">
    <property type="entry name" value="AMELOGENIN"/>
    <property type="match status" value="1"/>
</dbReference>
<gene>
    <name evidence="3" type="ORF">BFJ69_g15974</name>
</gene>
<dbReference type="SUPFAM" id="SSF52540">
    <property type="entry name" value="P-loop containing nucleoside triphosphate hydrolases"/>
    <property type="match status" value="1"/>
</dbReference>
<evidence type="ECO:0000313" key="3">
    <source>
        <dbReference type="EMBL" id="RKK65794.1"/>
    </source>
</evidence>
<dbReference type="Gene3D" id="3.40.50.300">
    <property type="entry name" value="P-loop containing nucleotide triphosphate hydrolases"/>
    <property type="match status" value="1"/>
</dbReference>
<dbReference type="EMBL" id="MRCX01000365">
    <property type="protein sequence ID" value="RKK65794.1"/>
    <property type="molecule type" value="Genomic_DNA"/>
</dbReference>
<evidence type="ECO:0000259" key="2">
    <source>
        <dbReference type="Pfam" id="PF24883"/>
    </source>
</evidence>
<comment type="caution">
    <text evidence="3">The sequence shown here is derived from an EMBL/GenBank/DDBJ whole genome shotgun (WGS) entry which is preliminary data.</text>
</comment>
<sequence length="441" mass="50752">MCTSQLNLHLTLISRSDILKKIEAVFAKSSSENSANVQNIRHTLQTTLVNISKKSDNIIKQINSVEFKLDQAVHNHSRWLEHISKLQNLFEASHLTLEEIKCHQVLKAIAFEGIGTRRHEIGNVELADDTFEWMVKDETVPASHQHLKQSFRSWLREGEGIFHISGQPGSGKSTMMNFLANHPETRIQLDKWARNGNRIVTASMFLWSPGSVQQKNKDGVCRTLLYTILKDHKELIRHVFAHLWNASSGEPLISQHHLELSRKEINAALNKLLTESTKGYQYCFFIDGLDEFQDENVSNFKLATELVRWASCQGVKMCLSSREEPPWTTHFDKFPKLELHFTTEQDIRRMIDNYLFDDHHLKTFGTVEGEIFVSRFVDLANGDFIWVKLVLQQLESRLNCESPLDALYQVLDTFPQGLEEFYEMIKLFLGGNPAEAQNWTG</sequence>
<dbReference type="PANTHER" id="PTHR10039:SF5">
    <property type="entry name" value="NACHT DOMAIN-CONTAINING PROTEIN"/>
    <property type="match status" value="1"/>
</dbReference>
<dbReference type="Pfam" id="PF24883">
    <property type="entry name" value="NPHP3_N"/>
    <property type="match status" value="1"/>
</dbReference>
<dbReference type="Proteomes" id="UP000285084">
    <property type="component" value="Unassembled WGS sequence"/>
</dbReference>
<dbReference type="InterPro" id="IPR027417">
    <property type="entry name" value="P-loop_NTPase"/>
</dbReference>
<keyword evidence="1" id="KW-0677">Repeat</keyword>